<proteinExistence type="predicted"/>
<dbReference type="EMBL" id="VHLH01000024">
    <property type="protein sequence ID" value="TPW26988.1"/>
    <property type="molecule type" value="Genomic_DNA"/>
</dbReference>
<feature type="domain" description="GH15-like" evidence="2">
    <location>
        <begin position="313"/>
        <end position="672"/>
    </location>
</feature>
<dbReference type="InterPro" id="IPR011613">
    <property type="entry name" value="GH15-like"/>
</dbReference>
<reference evidence="4 5" key="1">
    <citation type="submission" date="2019-06" db="EMBL/GenBank/DDBJ databases">
        <authorList>
            <person name="Li M."/>
        </authorList>
    </citation>
    <scope>NUCLEOTIDE SEQUENCE [LARGE SCALE GENOMIC DNA]</scope>
    <source>
        <strain evidence="4 5">BGMRC6574</strain>
    </source>
</reference>
<dbReference type="GO" id="GO:0005975">
    <property type="term" value="P:carbohydrate metabolic process"/>
    <property type="evidence" value="ECO:0007669"/>
    <property type="project" value="InterPro"/>
</dbReference>
<dbReference type="PANTHER" id="PTHR31616">
    <property type="entry name" value="TREHALASE"/>
    <property type="match status" value="1"/>
</dbReference>
<keyword evidence="5" id="KW-1185">Reference proteome</keyword>
<accession>A0A506U0I5</accession>
<dbReference type="Pfam" id="PF19291">
    <property type="entry name" value="TREH_N"/>
    <property type="match status" value="1"/>
</dbReference>
<dbReference type="AlphaFoldDB" id="A0A506U0I5"/>
<evidence type="ECO:0000256" key="1">
    <source>
        <dbReference type="SAM" id="MobiDB-lite"/>
    </source>
</evidence>
<feature type="compositionally biased region" description="Basic and acidic residues" evidence="1">
    <location>
        <begin position="680"/>
        <end position="699"/>
    </location>
</feature>
<feature type="region of interest" description="Disordered" evidence="1">
    <location>
        <begin position="680"/>
        <end position="712"/>
    </location>
</feature>
<feature type="domain" description="Trehalase-like N-terminal" evidence="3">
    <location>
        <begin position="87"/>
        <end position="228"/>
    </location>
</feature>
<dbReference type="SUPFAM" id="SSF48208">
    <property type="entry name" value="Six-hairpin glycosidases"/>
    <property type="match status" value="1"/>
</dbReference>
<dbReference type="Gene3D" id="1.50.10.10">
    <property type="match status" value="1"/>
</dbReference>
<dbReference type="Proteomes" id="UP000320314">
    <property type="component" value="Unassembled WGS sequence"/>
</dbReference>
<sequence length="712" mass="79480">MRGASRRSTDAYRRYGLGRRRGQSCVGMAPASEARTIPHPAGDAPAPRAGPPMLPCGTNAKCALAAVRNPVKFAAVSDETRQTESDFPPIRDYALIGDCRTAAVVAKSGAVEWLCLPNIDSPSIFASMLDRTRGGHFTVRMAGGEMVSRRYLEGTNVLETTFAGPDGRMTVTDFMAIAAEGGRRLDPERELVRIVDAVEGMPEAEIVCAPRPDYGREKIRIHSRARNGWAISNSGTHHFVHSDVQLELRGMDCLAGRVRLKAGERRRVIFTCATRDPAIMASAFDGDRKLDETTAWWREWLSQCRYTGRYVAQIQRSVLALKLLDFVPSGAIVAAATTSLPESIGGGRNWDYRFCWLRDASFMLRAFADTGFQREGLAFFDWLMHTTQRTQPHFLTLYDVFGRTDVSEITLDHFTGYRHSAPVRIGNAAKDQLQLDVYGEVINAAVDSIRRGNWLTPSECRLLGKVGGVVCDEWRKPDDGIWEQRGMRRHNTYSKVMCWAALHDLVELADKGVIKVDRDRFVRERDAIRAEIMERAYNAEIGAFVGAYDETFVDATALLMPRTGIIEADDPRMVSTWKRIRERLDHKGWILRYEHGTDGMEGNEGAFGICSFWAVDYLARAGELDEARARLEKLIAEANDVGLYAEEVDTETGEFLGNFPQAFTHTGFINAALALERVEEGRKPDVRRRSGKGLEHGADEEGQAELEPETET</sequence>
<dbReference type="GO" id="GO:0004553">
    <property type="term" value="F:hydrolase activity, hydrolyzing O-glycosyl compounds"/>
    <property type="evidence" value="ECO:0007669"/>
    <property type="project" value="UniProtKB-ARBA"/>
</dbReference>
<dbReference type="InterPro" id="IPR008928">
    <property type="entry name" value="6-hairpin_glycosidase_sf"/>
</dbReference>
<evidence type="ECO:0000259" key="2">
    <source>
        <dbReference type="Pfam" id="PF00723"/>
    </source>
</evidence>
<comment type="caution">
    <text evidence="4">The sequence shown here is derived from an EMBL/GenBank/DDBJ whole genome shotgun (WGS) entry which is preliminary data.</text>
</comment>
<dbReference type="InterPro" id="IPR045582">
    <property type="entry name" value="Trehalase-like_N"/>
</dbReference>
<name>A0A506U0I5_9HYPH</name>
<evidence type="ECO:0000259" key="3">
    <source>
        <dbReference type="Pfam" id="PF19291"/>
    </source>
</evidence>
<keyword evidence="4" id="KW-0378">Hydrolase</keyword>
<feature type="compositionally biased region" description="Low complexity" evidence="1">
    <location>
        <begin position="38"/>
        <end position="47"/>
    </location>
</feature>
<evidence type="ECO:0000313" key="5">
    <source>
        <dbReference type="Proteomes" id="UP000320314"/>
    </source>
</evidence>
<dbReference type="OrthoDB" id="3902805at2"/>
<protein>
    <submittedName>
        <fullName evidence="4">Glycoside hydrolase family 15 protein</fullName>
    </submittedName>
</protein>
<feature type="region of interest" description="Disordered" evidence="1">
    <location>
        <begin position="27"/>
        <end position="47"/>
    </location>
</feature>
<dbReference type="InterPro" id="IPR012341">
    <property type="entry name" value="6hp_glycosidase-like_sf"/>
</dbReference>
<feature type="compositionally biased region" description="Acidic residues" evidence="1">
    <location>
        <begin position="700"/>
        <end position="712"/>
    </location>
</feature>
<gene>
    <name evidence="4" type="ORF">FJU11_12640</name>
</gene>
<organism evidence="4 5">
    <name type="scientific">Pararhizobium mangrovi</name>
    <dbReference type="NCBI Taxonomy" id="2590452"/>
    <lineage>
        <taxon>Bacteria</taxon>
        <taxon>Pseudomonadati</taxon>
        <taxon>Pseudomonadota</taxon>
        <taxon>Alphaproteobacteria</taxon>
        <taxon>Hyphomicrobiales</taxon>
        <taxon>Rhizobiaceae</taxon>
        <taxon>Rhizobium/Agrobacterium group</taxon>
        <taxon>Pararhizobium</taxon>
    </lineage>
</organism>
<dbReference type="Pfam" id="PF00723">
    <property type="entry name" value="Glyco_hydro_15"/>
    <property type="match status" value="1"/>
</dbReference>
<evidence type="ECO:0000313" key="4">
    <source>
        <dbReference type="EMBL" id="TPW26988.1"/>
    </source>
</evidence>
<dbReference type="PANTHER" id="PTHR31616:SF0">
    <property type="entry name" value="GLUCAN 1,4-ALPHA-GLUCOSIDASE"/>
    <property type="match status" value="1"/>
</dbReference>